<proteinExistence type="inferred from homology"/>
<evidence type="ECO:0000256" key="7">
    <source>
        <dbReference type="ARBA" id="ARBA00022722"/>
    </source>
</evidence>
<organism evidence="20 21">
    <name type="scientific">Penicillium digitatum</name>
    <name type="common">Green mold</name>
    <dbReference type="NCBI Taxonomy" id="36651"/>
    <lineage>
        <taxon>Eukaryota</taxon>
        <taxon>Fungi</taxon>
        <taxon>Dikarya</taxon>
        <taxon>Ascomycota</taxon>
        <taxon>Pezizomycotina</taxon>
        <taxon>Eurotiomycetes</taxon>
        <taxon>Eurotiomycetidae</taxon>
        <taxon>Eurotiales</taxon>
        <taxon>Aspergillaceae</taxon>
        <taxon>Penicillium</taxon>
    </lineage>
</organism>
<dbReference type="AlphaFoldDB" id="A0A7T6XFL7"/>
<evidence type="ECO:0000259" key="19">
    <source>
        <dbReference type="PROSITE" id="PS50830"/>
    </source>
</evidence>
<dbReference type="VEuPathDB" id="FungiDB:PDIP_83970"/>
<sequence length="400" mass="46535">MDSGLWDDPEEFQPERWLKHPNKPIFTFGVGYRMCADSLLAYRELYLTLLRMLAAFEIVTDRPIETHPDKWVDDLTNLMIFAWPITIYPNNRPHQPLVRTSHKLVTQVAWVVMRWPPWSSESTNDEQKQTPSSWLSSTANNPSSILDWTAFTEFRTIVPTLVLTSGILLAVRFHRRYLRRIPDAPSISSSYLRKRSIFGQVTSVGDGDNFRIFHTPGGRMAGWGWLPWKKVPTVKKDLKDKTIHIRLAGIDAPELAHFGRPEQPFARDAHTWLTSYLTSQRIRALVHRQDQYSRVVASVFVRRIFDFPPYRRRDVSYEMLKRGLATVYEAKVGSEFGGEKMENKYRKAEWWAKKQGKGLWKDYRRVGSGWESPREYKNRMGMGDYAPIEKVNGKGKIGKN</sequence>
<dbReference type="EMBL" id="CP060774">
    <property type="protein sequence ID" value="QQK40225.1"/>
    <property type="molecule type" value="Genomic_DNA"/>
</dbReference>
<keyword evidence="8 17" id="KW-0479">Metal-binding</keyword>
<keyword evidence="13 17" id="KW-0560">Oxidoreductase</keyword>
<accession>A0A7T6XFL7</accession>
<feature type="region of interest" description="Disordered" evidence="18">
    <location>
        <begin position="119"/>
        <end position="138"/>
    </location>
</feature>
<keyword evidence="12" id="KW-1133">Transmembrane helix</keyword>
<dbReference type="GO" id="GO:0005506">
    <property type="term" value="F:iron ion binding"/>
    <property type="evidence" value="ECO:0007669"/>
    <property type="project" value="InterPro"/>
</dbReference>
<gene>
    <name evidence="20" type="ORF">Pdw03_3079</name>
</gene>
<evidence type="ECO:0000256" key="2">
    <source>
        <dbReference type="ARBA" id="ARBA00004173"/>
    </source>
</evidence>
<dbReference type="Gene3D" id="2.40.50.90">
    <property type="match status" value="1"/>
</dbReference>
<evidence type="ECO:0000256" key="15">
    <source>
        <dbReference type="ARBA" id="ARBA00023128"/>
    </source>
</evidence>
<evidence type="ECO:0000256" key="8">
    <source>
        <dbReference type="ARBA" id="ARBA00022723"/>
    </source>
</evidence>
<keyword evidence="16" id="KW-0472">Membrane</keyword>
<dbReference type="KEGG" id="pdp:PDIP_83970"/>
<evidence type="ECO:0000313" key="21">
    <source>
        <dbReference type="Proteomes" id="UP000595662"/>
    </source>
</evidence>
<evidence type="ECO:0000256" key="13">
    <source>
        <dbReference type="ARBA" id="ARBA00023002"/>
    </source>
</evidence>
<dbReference type="InterPro" id="IPR017972">
    <property type="entry name" value="Cyt_P450_CS"/>
</dbReference>
<dbReference type="GO" id="GO:0016787">
    <property type="term" value="F:hydrolase activity"/>
    <property type="evidence" value="ECO:0007669"/>
    <property type="project" value="UniProtKB-KW"/>
</dbReference>
<dbReference type="RefSeq" id="XP_014532553.2">
    <property type="nucleotide sequence ID" value="XM_014677067.2"/>
</dbReference>
<protein>
    <recommendedName>
        <fullName evidence="4">Probable endonuclease LCL3</fullName>
    </recommendedName>
    <alternativeName>
        <fullName evidence="5">Probable endonuclease lcl3</fullName>
    </alternativeName>
</protein>
<evidence type="ECO:0000256" key="12">
    <source>
        <dbReference type="ARBA" id="ARBA00022989"/>
    </source>
</evidence>
<dbReference type="Pfam" id="PF00565">
    <property type="entry name" value="SNase"/>
    <property type="match status" value="1"/>
</dbReference>
<evidence type="ECO:0000256" key="16">
    <source>
        <dbReference type="ARBA" id="ARBA00023136"/>
    </source>
</evidence>
<keyword evidence="11" id="KW-0106">Calcium</keyword>
<evidence type="ECO:0000256" key="6">
    <source>
        <dbReference type="ARBA" id="ARBA00022692"/>
    </source>
</evidence>
<dbReference type="PANTHER" id="PTHR12302">
    <property type="entry name" value="EBNA2 BINDING PROTEIN P100"/>
    <property type="match status" value="1"/>
</dbReference>
<feature type="compositionally biased region" description="Polar residues" evidence="18">
    <location>
        <begin position="129"/>
        <end position="138"/>
    </location>
</feature>
<reference evidence="20 21" key="1">
    <citation type="submission" date="2020-08" db="EMBL/GenBank/DDBJ databases">
        <title>The completed genome sequence of the pathogenic ascomycete fungus Penicillium digitatum.</title>
        <authorList>
            <person name="Wang M."/>
        </authorList>
    </citation>
    <scope>NUCLEOTIDE SEQUENCE [LARGE SCALE GENOMIC DNA]</scope>
    <source>
        <strain evidence="20 21">PdW03</strain>
    </source>
</reference>
<evidence type="ECO:0000256" key="14">
    <source>
        <dbReference type="ARBA" id="ARBA00023004"/>
    </source>
</evidence>
<keyword evidence="7" id="KW-0540">Nuclease</keyword>
<dbReference type="Gene3D" id="1.10.630.10">
    <property type="entry name" value="Cytochrome P450"/>
    <property type="match status" value="1"/>
</dbReference>
<dbReference type="GO" id="GO:0043386">
    <property type="term" value="P:mycotoxin biosynthetic process"/>
    <property type="evidence" value="ECO:0007669"/>
    <property type="project" value="UniProtKB-ARBA"/>
</dbReference>
<dbReference type="Proteomes" id="UP000595662">
    <property type="component" value="Chromosome 1"/>
</dbReference>
<dbReference type="SMART" id="SM00318">
    <property type="entry name" value="SNc"/>
    <property type="match status" value="1"/>
</dbReference>
<keyword evidence="9" id="KW-0255">Endonuclease</keyword>
<dbReference type="InterPro" id="IPR036396">
    <property type="entry name" value="Cyt_P450_sf"/>
</dbReference>
<name>A0A7T6XFL7_PENDI</name>
<keyword evidence="10" id="KW-0378">Hydrolase</keyword>
<dbReference type="GO" id="GO:0004519">
    <property type="term" value="F:endonuclease activity"/>
    <property type="evidence" value="ECO:0007669"/>
    <property type="project" value="UniProtKB-KW"/>
</dbReference>
<evidence type="ECO:0000256" key="10">
    <source>
        <dbReference type="ARBA" id="ARBA00022801"/>
    </source>
</evidence>
<dbReference type="GO" id="GO:0020037">
    <property type="term" value="F:heme binding"/>
    <property type="evidence" value="ECO:0007669"/>
    <property type="project" value="InterPro"/>
</dbReference>
<evidence type="ECO:0000256" key="17">
    <source>
        <dbReference type="RuleBase" id="RU000461"/>
    </source>
</evidence>
<evidence type="ECO:0000256" key="11">
    <source>
        <dbReference type="ARBA" id="ARBA00022837"/>
    </source>
</evidence>
<dbReference type="Pfam" id="PF00067">
    <property type="entry name" value="p450"/>
    <property type="match status" value="1"/>
</dbReference>
<dbReference type="GO" id="GO:0016020">
    <property type="term" value="C:membrane"/>
    <property type="evidence" value="ECO:0007669"/>
    <property type="project" value="UniProtKB-SubCell"/>
</dbReference>
<dbReference type="SUPFAM" id="SSF48264">
    <property type="entry name" value="Cytochrome P450"/>
    <property type="match status" value="1"/>
</dbReference>
<comment type="similarity">
    <text evidence="17">Belongs to the cytochrome P450 family.</text>
</comment>
<feature type="domain" description="TNase-like" evidence="19">
    <location>
        <begin position="195"/>
        <end position="362"/>
    </location>
</feature>
<dbReference type="PANTHER" id="PTHR12302:SF3">
    <property type="entry name" value="SERINE_THREONINE-PROTEIN KINASE 31"/>
    <property type="match status" value="1"/>
</dbReference>
<evidence type="ECO:0000256" key="18">
    <source>
        <dbReference type="SAM" id="MobiDB-lite"/>
    </source>
</evidence>
<evidence type="ECO:0000256" key="3">
    <source>
        <dbReference type="ARBA" id="ARBA00005435"/>
    </source>
</evidence>
<comment type="subcellular location">
    <subcellularLocation>
        <location evidence="1">Membrane</location>
        <topology evidence="1">Single-pass membrane protein</topology>
    </subcellularLocation>
    <subcellularLocation>
        <location evidence="2">Mitochondrion</location>
    </subcellularLocation>
</comment>
<dbReference type="GO" id="GO:0005739">
    <property type="term" value="C:mitochondrion"/>
    <property type="evidence" value="ECO:0007669"/>
    <property type="project" value="UniProtKB-SubCell"/>
</dbReference>
<evidence type="ECO:0000313" key="20">
    <source>
        <dbReference type="EMBL" id="QQK40225.1"/>
    </source>
</evidence>
<keyword evidence="17" id="KW-0349">Heme</keyword>
<evidence type="ECO:0000256" key="4">
    <source>
        <dbReference type="ARBA" id="ARBA00013404"/>
    </source>
</evidence>
<dbReference type="SUPFAM" id="SSF50199">
    <property type="entry name" value="Staphylococcal nuclease"/>
    <property type="match status" value="1"/>
</dbReference>
<dbReference type="PROSITE" id="PS00086">
    <property type="entry name" value="CYTOCHROME_P450"/>
    <property type="match status" value="1"/>
</dbReference>
<dbReference type="InterPro" id="IPR035437">
    <property type="entry name" value="SNase_OB-fold_sf"/>
</dbReference>
<dbReference type="InterPro" id="IPR001128">
    <property type="entry name" value="Cyt_P450"/>
</dbReference>
<dbReference type="GeneID" id="26236711"/>
<comment type="similarity">
    <text evidence="3">Belongs to the LCL3 family.</text>
</comment>
<dbReference type="PROSITE" id="PS50830">
    <property type="entry name" value="TNASE_3"/>
    <property type="match status" value="1"/>
</dbReference>
<dbReference type="GO" id="GO:0004497">
    <property type="term" value="F:monooxygenase activity"/>
    <property type="evidence" value="ECO:0007669"/>
    <property type="project" value="UniProtKB-KW"/>
</dbReference>
<dbReference type="FunFam" id="2.40.50.90:FF:000029">
    <property type="entry name" value="Probable endonuclease lcl3"/>
    <property type="match status" value="1"/>
</dbReference>
<dbReference type="InterPro" id="IPR016071">
    <property type="entry name" value="Staphylococal_nuclease_OB-fold"/>
</dbReference>
<keyword evidence="14 17" id="KW-0408">Iron</keyword>
<keyword evidence="17" id="KW-0503">Monooxygenase</keyword>
<keyword evidence="6" id="KW-0812">Transmembrane</keyword>
<keyword evidence="15" id="KW-0496">Mitochondrion</keyword>
<evidence type="ECO:0000256" key="9">
    <source>
        <dbReference type="ARBA" id="ARBA00022759"/>
    </source>
</evidence>
<evidence type="ECO:0000256" key="1">
    <source>
        <dbReference type="ARBA" id="ARBA00004167"/>
    </source>
</evidence>
<evidence type="ECO:0000256" key="5">
    <source>
        <dbReference type="ARBA" id="ARBA00014651"/>
    </source>
</evidence>
<dbReference type="GO" id="GO:0016705">
    <property type="term" value="F:oxidoreductase activity, acting on paired donors, with incorporation or reduction of molecular oxygen"/>
    <property type="evidence" value="ECO:0007669"/>
    <property type="project" value="InterPro"/>
</dbReference>